<dbReference type="PANTHER" id="PTHR30272">
    <property type="entry name" value="3-HYDROXYACYL-[ACYL-CARRIER-PROTEIN] DEHYDRATASE"/>
    <property type="match status" value="1"/>
</dbReference>
<reference evidence="2" key="1">
    <citation type="submission" date="2018-05" db="EMBL/GenBank/DDBJ databases">
        <authorList>
            <person name="Lanie J.A."/>
            <person name="Ng W.-L."/>
            <person name="Kazmierczak K.M."/>
            <person name="Andrzejewski T.M."/>
            <person name="Davidsen T.M."/>
            <person name="Wayne K.J."/>
            <person name="Tettelin H."/>
            <person name="Glass J.I."/>
            <person name="Rusch D."/>
            <person name="Podicherti R."/>
            <person name="Tsui H.-C.T."/>
            <person name="Winkler M.E."/>
        </authorList>
    </citation>
    <scope>NUCLEOTIDE SEQUENCE</scope>
</reference>
<proteinExistence type="predicted"/>
<organism evidence="2">
    <name type="scientific">marine metagenome</name>
    <dbReference type="NCBI Taxonomy" id="408172"/>
    <lineage>
        <taxon>unclassified sequences</taxon>
        <taxon>metagenomes</taxon>
        <taxon>ecological metagenomes</taxon>
    </lineage>
</organism>
<protein>
    <recommendedName>
        <fullName evidence="3">Beta-hydroxyacyl-ACP dehydratase</fullName>
    </recommendedName>
</protein>
<dbReference type="CDD" id="cd01288">
    <property type="entry name" value="FabZ"/>
    <property type="match status" value="1"/>
</dbReference>
<sequence length="155" mass="17636">MEKLRLDLKGLHEYQQNRYPYLLIDVAEEVIPGKSARGYKKLTINDWWFEVHFPGDPMMPGALQIEAMVQLGALMVTTLPGNKGKVVYLTSANNLKLMQKILPGDRLDIETELLKWKRGLGSCTGAGYVNEEKVCGIDFNIVMPHILEEYKVKKK</sequence>
<dbReference type="InterPro" id="IPR029069">
    <property type="entry name" value="HotDog_dom_sf"/>
</dbReference>
<dbReference type="GO" id="GO:0016829">
    <property type="term" value="F:lyase activity"/>
    <property type="evidence" value="ECO:0007669"/>
    <property type="project" value="UniProtKB-KW"/>
</dbReference>
<accession>A0A382WFP7</accession>
<dbReference type="SUPFAM" id="SSF54637">
    <property type="entry name" value="Thioesterase/thiol ester dehydrase-isomerase"/>
    <property type="match status" value="1"/>
</dbReference>
<dbReference type="EMBL" id="UINC01159581">
    <property type="protein sequence ID" value="SVD57756.1"/>
    <property type="molecule type" value="Genomic_DNA"/>
</dbReference>
<dbReference type="Gene3D" id="3.10.129.10">
    <property type="entry name" value="Hotdog Thioesterase"/>
    <property type="match status" value="1"/>
</dbReference>
<evidence type="ECO:0008006" key="3">
    <source>
        <dbReference type="Google" id="ProtNLM"/>
    </source>
</evidence>
<evidence type="ECO:0000313" key="2">
    <source>
        <dbReference type="EMBL" id="SVD57756.1"/>
    </source>
</evidence>
<dbReference type="AlphaFoldDB" id="A0A382WFP7"/>
<dbReference type="PANTHER" id="PTHR30272:SF1">
    <property type="entry name" value="3-HYDROXYACYL-[ACYL-CARRIER-PROTEIN] DEHYDRATASE"/>
    <property type="match status" value="1"/>
</dbReference>
<keyword evidence="1" id="KW-0456">Lyase</keyword>
<evidence type="ECO:0000256" key="1">
    <source>
        <dbReference type="ARBA" id="ARBA00023239"/>
    </source>
</evidence>
<dbReference type="InterPro" id="IPR013114">
    <property type="entry name" value="FabA_FabZ"/>
</dbReference>
<name>A0A382WFP7_9ZZZZ</name>
<dbReference type="Pfam" id="PF07977">
    <property type="entry name" value="FabA"/>
    <property type="match status" value="1"/>
</dbReference>
<gene>
    <name evidence="2" type="ORF">METZ01_LOCUS410610</name>
</gene>